<comment type="subcellular location">
    <subcellularLocation>
        <location evidence="2">Membrane</location>
        <topology evidence="2">Lipid-anchor</topology>
        <topology evidence="2">GPI-anchor</topology>
    </subcellularLocation>
    <subcellularLocation>
        <location evidence="1">Membrane</location>
        <topology evidence="1">Multi-pass membrane protein</topology>
    </subcellularLocation>
    <subcellularLocation>
        <location evidence="3">Secreted</location>
    </subcellularLocation>
</comment>
<evidence type="ECO:0000256" key="3">
    <source>
        <dbReference type="ARBA" id="ARBA00004613"/>
    </source>
</evidence>
<evidence type="ECO:0000256" key="4">
    <source>
        <dbReference type="ARBA" id="ARBA00010031"/>
    </source>
</evidence>
<dbReference type="Proteomes" id="UP000193689">
    <property type="component" value="Unassembled WGS sequence"/>
</dbReference>
<dbReference type="AlphaFoldDB" id="A0A1Y2DFH6"/>
<feature type="domain" description="CFEM" evidence="17">
    <location>
        <begin position="5"/>
        <end position="115"/>
    </location>
</feature>
<keyword evidence="6" id="KW-0336">GPI-anchor</keyword>
<keyword evidence="10 15" id="KW-0472">Membrane</keyword>
<keyword evidence="6" id="KW-0325">Glycoprotein</keyword>
<feature type="transmembrane region" description="Helical" evidence="15">
    <location>
        <begin position="203"/>
        <end position="225"/>
    </location>
</feature>
<evidence type="ECO:0000256" key="14">
    <source>
        <dbReference type="PROSITE-ProRule" id="PRU01356"/>
    </source>
</evidence>
<evidence type="ECO:0000256" key="5">
    <source>
        <dbReference type="ARBA" id="ARBA00022525"/>
    </source>
</evidence>
<comment type="caution">
    <text evidence="14">Lacks conserved residue(s) required for the propagation of feature annotation.</text>
</comment>
<feature type="disulfide bond" evidence="14">
    <location>
        <begin position="37"/>
        <end position="68"/>
    </location>
</feature>
<dbReference type="RefSeq" id="XP_040711056.1">
    <property type="nucleotide sequence ID" value="XM_040857740.1"/>
</dbReference>
<comment type="similarity">
    <text evidence="13">Belongs to the SAT4 family.</text>
</comment>
<keyword evidence="9 15" id="KW-1133">Transmembrane helix</keyword>
<evidence type="ECO:0000256" key="2">
    <source>
        <dbReference type="ARBA" id="ARBA00004589"/>
    </source>
</evidence>
<comment type="caution">
    <text evidence="18">The sequence shown here is derived from an EMBL/GenBank/DDBJ whole genome shotgun (WGS) entry which is preliminary data.</text>
</comment>
<protein>
    <recommendedName>
        <fullName evidence="17">CFEM domain-containing protein</fullName>
    </recommendedName>
</protein>
<dbReference type="Pfam" id="PF05730">
    <property type="entry name" value="CFEM"/>
    <property type="match status" value="1"/>
</dbReference>
<feature type="transmembrane region" description="Helical" evidence="15">
    <location>
        <begin position="325"/>
        <end position="349"/>
    </location>
</feature>
<dbReference type="GO" id="GO:0005576">
    <property type="term" value="C:extracellular region"/>
    <property type="evidence" value="ECO:0007669"/>
    <property type="project" value="UniProtKB-SubCell"/>
</dbReference>
<dbReference type="InParanoid" id="A0A1Y2DFH6"/>
<evidence type="ECO:0000256" key="9">
    <source>
        <dbReference type="ARBA" id="ARBA00022989"/>
    </source>
</evidence>
<keyword evidence="11 14" id="KW-1015">Disulfide bond</keyword>
<evidence type="ECO:0000256" key="10">
    <source>
        <dbReference type="ARBA" id="ARBA00023136"/>
    </source>
</evidence>
<gene>
    <name evidence="18" type="ORF">BCR38DRAFT_400405</name>
</gene>
<sequence length="378" mass="42537">MRDFRLTIVVLACILLICEAAESMNYANEMPKCGITCMVRLIPSSTCALTNTTCLCTDTGLAKVMQTCILSECILEDALSVARMSETACGRPRRYKRGGVWAFIAASIVSLLCIILRMYSRWKMMKRYEADDFVLVVALPSYQVMAAFLALGVDVWTLGSDTFTTALKIQYFDEFFYIINLALTKLVLLFFFLRVFPHRRFRIAVYIIMGFVATSTTILLLLQIFQCLPIESVWLGWKGNYGEHRCLDINLITFSIAALSIAQEAVILVLPLPLLAGLNISRGKKVGTLLLFSLGIFVLVTSCIRLKFIHGWAHSTNPTWDYMDAFIWSGLEVDVSVIVVCIPAIRILVVATWPKMSHWVIASNPSELEMFNRGQEKD</sequence>
<evidence type="ECO:0000256" key="8">
    <source>
        <dbReference type="ARBA" id="ARBA00022729"/>
    </source>
</evidence>
<dbReference type="PROSITE" id="PS52012">
    <property type="entry name" value="CFEM"/>
    <property type="match status" value="1"/>
</dbReference>
<dbReference type="OrthoDB" id="2496787at2759"/>
<feature type="disulfide bond" evidence="14">
    <location>
        <begin position="33"/>
        <end position="73"/>
    </location>
</feature>
<feature type="disulfide bond" evidence="14">
    <location>
        <begin position="47"/>
        <end position="54"/>
    </location>
</feature>
<feature type="transmembrane region" description="Helical" evidence="15">
    <location>
        <begin position="132"/>
        <end position="155"/>
    </location>
</feature>
<dbReference type="GO" id="GO:0098552">
    <property type="term" value="C:side of membrane"/>
    <property type="evidence" value="ECO:0007669"/>
    <property type="project" value="UniProtKB-KW"/>
</dbReference>
<dbReference type="InterPro" id="IPR049326">
    <property type="entry name" value="Rhodopsin_dom_fungi"/>
</dbReference>
<evidence type="ECO:0000256" key="11">
    <source>
        <dbReference type="ARBA" id="ARBA00023157"/>
    </source>
</evidence>
<dbReference type="Pfam" id="PF20684">
    <property type="entry name" value="Fung_rhodopsin"/>
    <property type="match status" value="1"/>
</dbReference>
<keyword evidence="5" id="KW-0964">Secreted</keyword>
<feature type="signal peptide" evidence="16">
    <location>
        <begin position="1"/>
        <end position="20"/>
    </location>
</feature>
<feature type="transmembrane region" description="Helical" evidence="15">
    <location>
        <begin position="288"/>
        <end position="313"/>
    </location>
</feature>
<keyword evidence="8 16" id="KW-0732">Signal</keyword>
<dbReference type="GeneID" id="63773952"/>
<dbReference type="InterPro" id="IPR008427">
    <property type="entry name" value="Extracellular_membr_CFEM_dom"/>
</dbReference>
<feature type="transmembrane region" description="Helical" evidence="15">
    <location>
        <begin position="100"/>
        <end position="120"/>
    </location>
</feature>
<feature type="disulfide bond" evidence="14">
    <location>
        <begin position="56"/>
        <end position="89"/>
    </location>
</feature>
<dbReference type="EMBL" id="MCFJ01000017">
    <property type="protein sequence ID" value="ORY58021.1"/>
    <property type="molecule type" value="Genomic_DNA"/>
</dbReference>
<evidence type="ECO:0000313" key="19">
    <source>
        <dbReference type="Proteomes" id="UP000193689"/>
    </source>
</evidence>
<evidence type="ECO:0000256" key="13">
    <source>
        <dbReference type="ARBA" id="ARBA00038359"/>
    </source>
</evidence>
<feature type="transmembrane region" description="Helical" evidence="15">
    <location>
        <begin position="175"/>
        <end position="196"/>
    </location>
</feature>
<evidence type="ECO:0000256" key="6">
    <source>
        <dbReference type="ARBA" id="ARBA00022622"/>
    </source>
</evidence>
<evidence type="ECO:0000259" key="17">
    <source>
        <dbReference type="PROSITE" id="PS52012"/>
    </source>
</evidence>
<feature type="transmembrane region" description="Helical" evidence="15">
    <location>
        <begin position="251"/>
        <end position="276"/>
    </location>
</feature>
<accession>A0A1Y2DFH6</accession>
<keyword evidence="7 15" id="KW-0812">Transmembrane</keyword>
<keyword evidence="19" id="KW-1185">Reference proteome</keyword>
<comment type="similarity">
    <text evidence="4">Belongs to the RBT5 family.</text>
</comment>
<proteinExistence type="inferred from homology"/>
<keyword evidence="12" id="KW-0449">Lipoprotein</keyword>
<organism evidence="18 19">
    <name type="scientific">Pseudomassariella vexata</name>
    <dbReference type="NCBI Taxonomy" id="1141098"/>
    <lineage>
        <taxon>Eukaryota</taxon>
        <taxon>Fungi</taxon>
        <taxon>Dikarya</taxon>
        <taxon>Ascomycota</taxon>
        <taxon>Pezizomycotina</taxon>
        <taxon>Sordariomycetes</taxon>
        <taxon>Xylariomycetidae</taxon>
        <taxon>Amphisphaeriales</taxon>
        <taxon>Pseudomassariaceae</taxon>
        <taxon>Pseudomassariella</taxon>
    </lineage>
</organism>
<dbReference type="PANTHER" id="PTHR33048">
    <property type="entry name" value="PTH11-LIKE INTEGRAL MEMBRANE PROTEIN (AFU_ORTHOLOGUE AFUA_5G11245)"/>
    <property type="match status" value="1"/>
</dbReference>
<feature type="chain" id="PRO_5012485965" description="CFEM domain-containing protein" evidence="16">
    <location>
        <begin position="21"/>
        <end position="378"/>
    </location>
</feature>
<evidence type="ECO:0000256" key="16">
    <source>
        <dbReference type="SAM" id="SignalP"/>
    </source>
</evidence>
<dbReference type="PANTHER" id="PTHR33048:SF47">
    <property type="entry name" value="INTEGRAL MEMBRANE PROTEIN-RELATED"/>
    <property type="match status" value="1"/>
</dbReference>
<reference evidence="18 19" key="1">
    <citation type="submission" date="2016-07" db="EMBL/GenBank/DDBJ databases">
        <title>Pervasive Adenine N6-methylation of Active Genes in Fungi.</title>
        <authorList>
            <consortium name="DOE Joint Genome Institute"/>
            <person name="Mondo S.J."/>
            <person name="Dannebaum R.O."/>
            <person name="Kuo R.C."/>
            <person name="Labutti K."/>
            <person name="Haridas S."/>
            <person name="Kuo A."/>
            <person name="Salamov A."/>
            <person name="Ahrendt S.R."/>
            <person name="Lipzen A."/>
            <person name="Sullivan W."/>
            <person name="Andreopoulos W.B."/>
            <person name="Clum A."/>
            <person name="Lindquist E."/>
            <person name="Daum C."/>
            <person name="Ramamoorthy G.K."/>
            <person name="Gryganskyi A."/>
            <person name="Culley D."/>
            <person name="Magnuson J.K."/>
            <person name="James T.Y."/>
            <person name="O'Malley M.A."/>
            <person name="Stajich J.E."/>
            <person name="Spatafora J.W."/>
            <person name="Visel A."/>
            <person name="Grigoriev I.V."/>
        </authorList>
    </citation>
    <scope>NUCLEOTIDE SEQUENCE [LARGE SCALE GENOMIC DNA]</scope>
    <source>
        <strain evidence="18 19">CBS 129021</strain>
    </source>
</reference>
<evidence type="ECO:0000256" key="12">
    <source>
        <dbReference type="ARBA" id="ARBA00023288"/>
    </source>
</evidence>
<evidence type="ECO:0000256" key="7">
    <source>
        <dbReference type="ARBA" id="ARBA00022692"/>
    </source>
</evidence>
<evidence type="ECO:0000313" key="18">
    <source>
        <dbReference type="EMBL" id="ORY58021.1"/>
    </source>
</evidence>
<name>A0A1Y2DFH6_9PEZI</name>
<evidence type="ECO:0000256" key="1">
    <source>
        <dbReference type="ARBA" id="ARBA00004141"/>
    </source>
</evidence>
<dbReference type="InterPro" id="IPR052337">
    <property type="entry name" value="SAT4-like"/>
</dbReference>
<evidence type="ECO:0000256" key="15">
    <source>
        <dbReference type="SAM" id="Phobius"/>
    </source>
</evidence>